<accession>A0A0F9U404</accession>
<reference evidence="1" key="1">
    <citation type="journal article" date="2015" name="Nature">
        <title>Complex archaea that bridge the gap between prokaryotes and eukaryotes.</title>
        <authorList>
            <person name="Spang A."/>
            <person name="Saw J.H."/>
            <person name="Jorgensen S.L."/>
            <person name="Zaremba-Niedzwiedzka K."/>
            <person name="Martijn J."/>
            <person name="Lind A.E."/>
            <person name="van Eijk R."/>
            <person name="Schleper C."/>
            <person name="Guy L."/>
            <person name="Ettema T.J."/>
        </authorList>
    </citation>
    <scope>NUCLEOTIDE SEQUENCE</scope>
</reference>
<name>A0A0F9U404_9ZZZZ</name>
<gene>
    <name evidence="1" type="ORF">LCGC14_0313090</name>
</gene>
<evidence type="ECO:0000313" key="1">
    <source>
        <dbReference type="EMBL" id="KKN82042.1"/>
    </source>
</evidence>
<dbReference type="EMBL" id="LAZR01000206">
    <property type="protein sequence ID" value="KKN82042.1"/>
    <property type="molecule type" value="Genomic_DNA"/>
</dbReference>
<sequence>MDLLGEAHEHAQQLAERFSHEIYASVARVDFSNGYATLKIDMSLITTEQRHMVYEAERLLRSAGVEFDVNSGKGFRNWELDWSLSGATLQVRPIVCCHVTCMEPVVDPFWSCLQTASARVVAYAYCSASHQDKDVRRLEEMGWICLICDVA</sequence>
<proteinExistence type="predicted"/>
<organism evidence="1">
    <name type="scientific">marine sediment metagenome</name>
    <dbReference type="NCBI Taxonomy" id="412755"/>
    <lineage>
        <taxon>unclassified sequences</taxon>
        <taxon>metagenomes</taxon>
        <taxon>ecological metagenomes</taxon>
    </lineage>
</organism>
<comment type="caution">
    <text evidence="1">The sequence shown here is derived from an EMBL/GenBank/DDBJ whole genome shotgun (WGS) entry which is preliminary data.</text>
</comment>
<dbReference type="AlphaFoldDB" id="A0A0F9U404"/>
<protein>
    <submittedName>
        <fullName evidence="1">Uncharacterized protein</fullName>
    </submittedName>
</protein>